<name>A0A0E9QK27_ANGAN</name>
<reference evidence="2" key="2">
    <citation type="journal article" date="2015" name="Fish Shellfish Immunol.">
        <title>Early steps in the European eel (Anguilla anguilla)-Vibrio vulnificus interaction in the gills: Role of the RtxA13 toxin.</title>
        <authorList>
            <person name="Callol A."/>
            <person name="Pajuelo D."/>
            <person name="Ebbesson L."/>
            <person name="Teles M."/>
            <person name="MacKenzie S."/>
            <person name="Amaro C."/>
        </authorList>
    </citation>
    <scope>NUCLEOTIDE SEQUENCE</scope>
</reference>
<dbReference type="EMBL" id="GBXM01092144">
    <property type="protein sequence ID" value="JAH16433.1"/>
    <property type="molecule type" value="Transcribed_RNA"/>
</dbReference>
<dbReference type="AlphaFoldDB" id="A0A0E9QK27"/>
<accession>A0A0E9QK27</accession>
<protein>
    <submittedName>
        <fullName evidence="2">Uncharacterized protein</fullName>
    </submittedName>
</protein>
<reference evidence="2" key="1">
    <citation type="submission" date="2014-11" db="EMBL/GenBank/DDBJ databases">
        <authorList>
            <person name="Amaro Gonzalez C."/>
        </authorList>
    </citation>
    <scope>NUCLEOTIDE SEQUENCE</scope>
</reference>
<evidence type="ECO:0000313" key="2">
    <source>
        <dbReference type="EMBL" id="JAH16433.1"/>
    </source>
</evidence>
<proteinExistence type="predicted"/>
<organism evidence="2">
    <name type="scientific">Anguilla anguilla</name>
    <name type="common">European freshwater eel</name>
    <name type="synonym">Muraena anguilla</name>
    <dbReference type="NCBI Taxonomy" id="7936"/>
    <lineage>
        <taxon>Eukaryota</taxon>
        <taxon>Metazoa</taxon>
        <taxon>Chordata</taxon>
        <taxon>Craniata</taxon>
        <taxon>Vertebrata</taxon>
        <taxon>Euteleostomi</taxon>
        <taxon>Actinopterygii</taxon>
        <taxon>Neopterygii</taxon>
        <taxon>Teleostei</taxon>
        <taxon>Anguilliformes</taxon>
        <taxon>Anguillidae</taxon>
        <taxon>Anguilla</taxon>
    </lineage>
</organism>
<sequence length="55" mass="5977">MSKKQFVGPPGLRATGNGSTLKTQLSTTSLCSSESVSVYSLFIAARVRMKLHEKF</sequence>
<evidence type="ECO:0000256" key="1">
    <source>
        <dbReference type="SAM" id="MobiDB-lite"/>
    </source>
</evidence>
<feature type="region of interest" description="Disordered" evidence="1">
    <location>
        <begin position="1"/>
        <end position="21"/>
    </location>
</feature>